<dbReference type="AlphaFoldDB" id="A0AA40AI00"/>
<protein>
    <submittedName>
        <fullName evidence="1">Uncharacterized protein</fullName>
    </submittedName>
</protein>
<organism evidence="1 2">
    <name type="scientific">Lasiosphaeris hirsuta</name>
    <dbReference type="NCBI Taxonomy" id="260670"/>
    <lineage>
        <taxon>Eukaryota</taxon>
        <taxon>Fungi</taxon>
        <taxon>Dikarya</taxon>
        <taxon>Ascomycota</taxon>
        <taxon>Pezizomycotina</taxon>
        <taxon>Sordariomycetes</taxon>
        <taxon>Sordariomycetidae</taxon>
        <taxon>Sordariales</taxon>
        <taxon>Lasiosphaeriaceae</taxon>
        <taxon>Lasiosphaeris</taxon>
    </lineage>
</organism>
<evidence type="ECO:0000313" key="2">
    <source>
        <dbReference type="Proteomes" id="UP001172102"/>
    </source>
</evidence>
<reference evidence="1" key="1">
    <citation type="submission" date="2023-06" db="EMBL/GenBank/DDBJ databases">
        <title>Genome-scale phylogeny and comparative genomics of the fungal order Sordariales.</title>
        <authorList>
            <consortium name="Lawrence Berkeley National Laboratory"/>
            <person name="Hensen N."/>
            <person name="Bonometti L."/>
            <person name="Westerberg I."/>
            <person name="Brannstrom I.O."/>
            <person name="Guillou S."/>
            <person name="Cros-Aarteil S."/>
            <person name="Calhoun S."/>
            <person name="Haridas S."/>
            <person name="Kuo A."/>
            <person name="Mondo S."/>
            <person name="Pangilinan J."/>
            <person name="Riley R."/>
            <person name="Labutti K."/>
            <person name="Andreopoulos B."/>
            <person name="Lipzen A."/>
            <person name="Chen C."/>
            <person name="Yanf M."/>
            <person name="Daum C."/>
            <person name="Ng V."/>
            <person name="Clum A."/>
            <person name="Steindorff A."/>
            <person name="Ohm R."/>
            <person name="Martin F."/>
            <person name="Silar P."/>
            <person name="Natvig D."/>
            <person name="Lalanne C."/>
            <person name="Gautier V."/>
            <person name="Ament-Velasquez S.L."/>
            <person name="Kruys A."/>
            <person name="Hutchinson M.I."/>
            <person name="Powell A.J."/>
            <person name="Barry K."/>
            <person name="Miller A.N."/>
            <person name="Grigoriev I.V."/>
            <person name="Debuchy R."/>
            <person name="Gladieux P."/>
            <person name="Thoren M.H."/>
            <person name="Johannesson H."/>
        </authorList>
    </citation>
    <scope>NUCLEOTIDE SEQUENCE</scope>
    <source>
        <strain evidence="1">SMH4607-1</strain>
    </source>
</reference>
<keyword evidence="2" id="KW-1185">Reference proteome</keyword>
<accession>A0AA40AI00</accession>
<gene>
    <name evidence="1" type="ORF">B0H67DRAFT_258255</name>
</gene>
<dbReference type="Proteomes" id="UP001172102">
    <property type="component" value="Unassembled WGS sequence"/>
</dbReference>
<proteinExistence type="predicted"/>
<comment type="caution">
    <text evidence="1">The sequence shown here is derived from an EMBL/GenBank/DDBJ whole genome shotgun (WGS) entry which is preliminary data.</text>
</comment>
<evidence type="ECO:0000313" key="1">
    <source>
        <dbReference type="EMBL" id="KAK0716189.1"/>
    </source>
</evidence>
<name>A0AA40AI00_9PEZI</name>
<dbReference type="EMBL" id="JAUKUA010000004">
    <property type="protein sequence ID" value="KAK0716189.1"/>
    <property type="molecule type" value="Genomic_DNA"/>
</dbReference>
<sequence length="204" mass="22535">MLEPCYNYQGFTIDESLRALLSSPRSLRHIELNGTMPLPLERGRNGDIVSNTVRELVVFRNFYSEFEFSDLVSVFPNLVTLEAEYLDGGQSPLKTPGWDFARPEPSLALLRIADTLESLSLTSGFTSSSGGFKSSSGIMLSGGIPPLLRLLDQMTALKHLTTESVWLFGRVENIRSPAPIFPSSDVIILPPSLVSLRLVDFWGV</sequence>